<evidence type="ECO:0000256" key="6">
    <source>
        <dbReference type="SAM" id="Phobius"/>
    </source>
</evidence>
<keyword evidence="5 6" id="KW-0472">Membrane</keyword>
<dbReference type="OrthoDB" id="4139357at2759"/>
<dbReference type="PROSITE" id="PS50850">
    <property type="entry name" value="MFS"/>
    <property type="match status" value="1"/>
</dbReference>
<feature type="transmembrane region" description="Helical" evidence="6">
    <location>
        <begin position="125"/>
        <end position="143"/>
    </location>
</feature>
<keyword evidence="2" id="KW-0813">Transport</keyword>
<dbReference type="Gene3D" id="1.20.1720.10">
    <property type="entry name" value="Multidrug resistance protein D"/>
    <property type="match status" value="1"/>
</dbReference>
<dbReference type="CDD" id="cd06179">
    <property type="entry name" value="MFS_TRI12_like"/>
    <property type="match status" value="1"/>
</dbReference>
<dbReference type="InterPro" id="IPR005829">
    <property type="entry name" value="Sugar_transporter_CS"/>
</dbReference>
<feature type="domain" description="Major facilitator superfamily (MFS) profile" evidence="7">
    <location>
        <begin position="55"/>
        <end position="573"/>
    </location>
</feature>
<evidence type="ECO:0000256" key="2">
    <source>
        <dbReference type="ARBA" id="ARBA00022448"/>
    </source>
</evidence>
<dbReference type="GO" id="GO:0022857">
    <property type="term" value="F:transmembrane transporter activity"/>
    <property type="evidence" value="ECO:0007669"/>
    <property type="project" value="InterPro"/>
</dbReference>
<evidence type="ECO:0000256" key="4">
    <source>
        <dbReference type="ARBA" id="ARBA00022989"/>
    </source>
</evidence>
<feature type="transmembrane region" description="Helical" evidence="6">
    <location>
        <begin position="423"/>
        <end position="444"/>
    </location>
</feature>
<dbReference type="Proteomes" id="UP000053411">
    <property type="component" value="Unassembled WGS sequence"/>
</dbReference>
<sequence>MEEFKNKDDQTVASNHFELSNRDSDSELQNVANEKQLHGFMATTDTVPPGYYRSTYFLGSLFAIGMGLGAGVAGFGLAAPILSVIDADIGPSPYLTWVSIAYTLCTAVGSTLIGRLSDIFGRRYYFIGGTVLALLGSIVSATAQSINTLIGGTILIGLGACTQINFCYITAELVPMGARFWVVSMLYFFCVPGSGFGPAIAEAFVTRYPGVSWRGCYYLLICMNAVALLCWILFYWPPEFSNKHAGKRRIDFVKELDYVGILLYTAGLTLFLMGLSMGGDAVFPWKSRQTLSTLLVGAACLIALGFWVWLAKPKQPLIPKHLLTNRAYVAASISIGIGSASYYAFAIVWPMMVSVLYNHGDPMYGGYLSCIVGSCTLLGQICGGILARPIGKVKYQMTVCFFCGGVLLASMATCTPETKNRAIALLISACFFFGWTESVVQTLVTISIHDQQEIGTAGGIAASMRSAIATSTATIYTVTLSSRSRTTIGTRVPSAAIAAGLPASSVPALMEAFASGSKQAFAQVPGLTSAILATATTAYKNASASAYSTVFLATISFSALGLLLSFLLINVDDRMTNEITTTLGHKKGELVPIIDTRKELPEVDEK</sequence>
<proteinExistence type="predicted"/>
<feature type="transmembrane region" description="Helical" evidence="6">
    <location>
        <begin position="149"/>
        <end position="168"/>
    </location>
</feature>
<keyword evidence="4 6" id="KW-1133">Transmembrane helix</keyword>
<dbReference type="SUPFAM" id="SSF103473">
    <property type="entry name" value="MFS general substrate transporter"/>
    <property type="match status" value="1"/>
</dbReference>
<evidence type="ECO:0000256" key="1">
    <source>
        <dbReference type="ARBA" id="ARBA00004141"/>
    </source>
</evidence>
<evidence type="ECO:0000256" key="5">
    <source>
        <dbReference type="ARBA" id="ARBA00023136"/>
    </source>
</evidence>
<evidence type="ECO:0000259" key="7">
    <source>
        <dbReference type="PROSITE" id="PS50850"/>
    </source>
</evidence>
<dbReference type="Pfam" id="PF06609">
    <property type="entry name" value="TRI12"/>
    <property type="match status" value="1"/>
</dbReference>
<dbReference type="InterPro" id="IPR020846">
    <property type="entry name" value="MFS_dom"/>
</dbReference>
<keyword evidence="9" id="KW-1185">Reference proteome</keyword>
<dbReference type="InterPro" id="IPR010573">
    <property type="entry name" value="MFS_Str1/Tri12-like"/>
</dbReference>
<dbReference type="InterPro" id="IPR036259">
    <property type="entry name" value="MFS_trans_sf"/>
</dbReference>
<feature type="transmembrane region" description="Helical" evidence="6">
    <location>
        <begin position="180"/>
        <end position="205"/>
    </location>
</feature>
<dbReference type="Gene3D" id="1.20.1250.20">
    <property type="entry name" value="MFS general substrate transporter like domains"/>
    <property type="match status" value="1"/>
</dbReference>
<accession>A0A0D2JFK4</accession>
<dbReference type="VEuPathDB" id="FungiDB:Z520_12341"/>
<organism evidence="8 9">
    <name type="scientific">Fonsecaea multimorphosa CBS 102226</name>
    <dbReference type="NCBI Taxonomy" id="1442371"/>
    <lineage>
        <taxon>Eukaryota</taxon>
        <taxon>Fungi</taxon>
        <taxon>Dikarya</taxon>
        <taxon>Ascomycota</taxon>
        <taxon>Pezizomycotina</taxon>
        <taxon>Eurotiomycetes</taxon>
        <taxon>Chaetothyriomycetidae</taxon>
        <taxon>Chaetothyriales</taxon>
        <taxon>Herpotrichiellaceae</taxon>
        <taxon>Fonsecaea</taxon>
    </lineage>
</organism>
<evidence type="ECO:0000256" key="3">
    <source>
        <dbReference type="ARBA" id="ARBA00022692"/>
    </source>
</evidence>
<feature type="transmembrane region" description="Helical" evidence="6">
    <location>
        <begin position="217"/>
        <end position="236"/>
    </location>
</feature>
<feature type="transmembrane region" description="Helical" evidence="6">
    <location>
        <begin position="520"/>
        <end position="539"/>
    </location>
</feature>
<dbReference type="AlphaFoldDB" id="A0A0D2JFK4"/>
<dbReference type="GeneID" id="27718087"/>
<dbReference type="InterPro" id="IPR053791">
    <property type="entry name" value="MFS_Tri12-like"/>
</dbReference>
<feature type="transmembrane region" description="Helical" evidence="6">
    <location>
        <begin position="256"/>
        <end position="278"/>
    </location>
</feature>
<feature type="transmembrane region" description="Helical" evidence="6">
    <location>
        <begin position="331"/>
        <end position="352"/>
    </location>
</feature>
<dbReference type="RefSeq" id="XP_016626075.1">
    <property type="nucleotide sequence ID" value="XM_016782827.1"/>
</dbReference>
<evidence type="ECO:0000313" key="8">
    <source>
        <dbReference type="EMBL" id="KIX91952.1"/>
    </source>
</evidence>
<evidence type="ECO:0000313" key="9">
    <source>
        <dbReference type="Proteomes" id="UP000053411"/>
    </source>
</evidence>
<name>A0A0D2JFK4_9EURO</name>
<feature type="transmembrane region" description="Helical" evidence="6">
    <location>
        <begin position="290"/>
        <end position="310"/>
    </location>
</feature>
<dbReference type="PANTHER" id="PTHR23501:SF109">
    <property type="entry name" value="MAJOR FACILITATOR SUPERFAMILY (MFS) PROFILE DOMAIN-CONTAINING PROTEIN-RELATED"/>
    <property type="match status" value="1"/>
</dbReference>
<comment type="subcellular location">
    <subcellularLocation>
        <location evidence="1">Membrane</location>
        <topology evidence="1">Multi-pass membrane protein</topology>
    </subcellularLocation>
</comment>
<dbReference type="PANTHER" id="PTHR23501">
    <property type="entry name" value="MAJOR FACILITATOR SUPERFAMILY"/>
    <property type="match status" value="1"/>
</dbReference>
<feature type="transmembrane region" description="Helical" evidence="6">
    <location>
        <begin position="393"/>
        <end position="411"/>
    </location>
</feature>
<dbReference type="PROSITE" id="PS00216">
    <property type="entry name" value="SUGAR_TRANSPORT_1"/>
    <property type="match status" value="1"/>
</dbReference>
<reference evidence="8 9" key="1">
    <citation type="submission" date="2015-01" db="EMBL/GenBank/DDBJ databases">
        <title>The Genome Sequence of Fonsecaea multimorphosa CBS 102226.</title>
        <authorList>
            <consortium name="The Broad Institute Genomics Platform"/>
            <person name="Cuomo C."/>
            <person name="de Hoog S."/>
            <person name="Gorbushina A."/>
            <person name="Stielow B."/>
            <person name="Teixiera M."/>
            <person name="Abouelleil A."/>
            <person name="Chapman S.B."/>
            <person name="Priest M."/>
            <person name="Young S.K."/>
            <person name="Wortman J."/>
            <person name="Nusbaum C."/>
            <person name="Birren B."/>
        </authorList>
    </citation>
    <scope>NUCLEOTIDE SEQUENCE [LARGE SCALE GENOMIC DNA]</scope>
    <source>
        <strain evidence="8 9">CBS 102226</strain>
    </source>
</reference>
<dbReference type="GO" id="GO:0005886">
    <property type="term" value="C:plasma membrane"/>
    <property type="evidence" value="ECO:0007669"/>
    <property type="project" value="TreeGrafter"/>
</dbReference>
<gene>
    <name evidence="8" type="ORF">Z520_12341</name>
</gene>
<keyword evidence="3 6" id="KW-0812">Transmembrane</keyword>
<dbReference type="EMBL" id="KN848115">
    <property type="protein sequence ID" value="KIX91952.1"/>
    <property type="molecule type" value="Genomic_DNA"/>
</dbReference>
<feature type="transmembrane region" description="Helical" evidence="6">
    <location>
        <begin position="545"/>
        <end position="569"/>
    </location>
</feature>
<feature type="transmembrane region" description="Helical" evidence="6">
    <location>
        <begin position="94"/>
        <end position="113"/>
    </location>
</feature>
<feature type="transmembrane region" description="Helical" evidence="6">
    <location>
        <begin position="56"/>
        <end position="82"/>
    </location>
</feature>
<protein>
    <recommendedName>
        <fullName evidence="7">Major facilitator superfamily (MFS) profile domain-containing protein</fullName>
    </recommendedName>
</protein>
<feature type="transmembrane region" description="Helical" evidence="6">
    <location>
        <begin position="364"/>
        <end position="386"/>
    </location>
</feature>